<evidence type="ECO:0000313" key="3">
    <source>
        <dbReference type="EMBL" id="NGO67761.1"/>
    </source>
</evidence>
<dbReference type="Proteomes" id="UP000477722">
    <property type="component" value="Unassembled WGS sequence"/>
</dbReference>
<keyword evidence="4" id="KW-1185">Reference proteome</keyword>
<proteinExistence type="predicted"/>
<dbReference type="EMBL" id="JAAKZZ010000031">
    <property type="protein sequence ID" value="NGO67761.1"/>
    <property type="molecule type" value="Genomic_DNA"/>
</dbReference>
<evidence type="ECO:0000259" key="2">
    <source>
        <dbReference type="Pfam" id="PF04149"/>
    </source>
</evidence>
<feature type="compositionally biased region" description="Polar residues" evidence="1">
    <location>
        <begin position="1"/>
        <end position="18"/>
    </location>
</feature>
<dbReference type="Pfam" id="PF04149">
    <property type="entry name" value="DUF397"/>
    <property type="match status" value="1"/>
</dbReference>
<protein>
    <submittedName>
        <fullName evidence="3">DUF397 domain-containing protein</fullName>
    </submittedName>
</protein>
<dbReference type="RefSeq" id="WP_165297419.1">
    <property type="nucleotide sequence ID" value="NZ_JAAKZZ010000031.1"/>
</dbReference>
<gene>
    <name evidence="3" type="ORF">G5C65_05200</name>
</gene>
<evidence type="ECO:0000256" key="1">
    <source>
        <dbReference type="SAM" id="MobiDB-lite"/>
    </source>
</evidence>
<dbReference type="AlphaFoldDB" id="A0A6G4WTG6"/>
<name>A0A6G4WTG6_9ACTN</name>
<dbReference type="InterPro" id="IPR007278">
    <property type="entry name" value="DUF397"/>
</dbReference>
<feature type="domain" description="DUF397" evidence="2">
    <location>
        <begin position="11"/>
        <end position="65"/>
    </location>
</feature>
<organism evidence="3 4">
    <name type="scientific">Streptomyces boncukensis</name>
    <dbReference type="NCBI Taxonomy" id="2711219"/>
    <lineage>
        <taxon>Bacteria</taxon>
        <taxon>Bacillati</taxon>
        <taxon>Actinomycetota</taxon>
        <taxon>Actinomycetes</taxon>
        <taxon>Kitasatosporales</taxon>
        <taxon>Streptomycetaceae</taxon>
        <taxon>Streptomyces</taxon>
    </lineage>
</organism>
<comment type="caution">
    <text evidence="3">The sequence shown here is derived from an EMBL/GenBank/DDBJ whole genome shotgun (WGS) entry which is preliminary data.</text>
</comment>
<sequence length="76" mass="7777">MTSARNLPSTAWRKSSYSGQGGGNCLEAALHSTEGTVPVRDSKNPHGPALLIPAAAWQAFVTRVRAGAVDSAGVTA</sequence>
<evidence type="ECO:0000313" key="4">
    <source>
        <dbReference type="Proteomes" id="UP000477722"/>
    </source>
</evidence>
<feature type="region of interest" description="Disordered" evidence="1">
    <location>
        <begin position="1"/>
        <end position="20"/>
    </location>
</feature>
<reference evidence="3 4" key="1">
    <citation type="submission" date="2020-02" db="EMBL/GenBank/DDBJ databases">
        <title>Whole-genome analyses of novel actinobacteria.</title>
        <authorList>
            <person name="Sahin N."/>
            <person name="Tatar D."/>
        </authorList>
    </citation>
    <scope>NUCLEOTIDE SEQUENCE [LARGE SCALE GENOMIC DNA]</scope>
    <source>
        <strain evidence="3 4">SB3404</strain>
    </source>
</reference>
<accession>A0A6G4WTG6</accession>